<gene>
    <name evidence="1" type="ORF">LCGC14_2538680</name>
</gene>
<accession>A0A0F9ARE1</accession>
<comment type="caution">
    <text evidence="1">The sequence shown here is derived from an EMBL/GenBank/DDBJ whole genome shotgun (WGS) entry which is preliminary data.</text>
</comment>
<proteinExistence type="predicted"/>
<protein>
    <submittedName>
        <fullName evidence="1">Uncharacterized protein</fullName>
    </submittedName>
</protein>
<organism evidence="1">
    <name type="scientific">marine sediment metagenome</name>
    <dbReference type="NCBI Taxonomy" id="412755"/>
    <lineage>
        <taxon>unclassified sequences</taxon>
        <taxon>metagenomes</taxon>
        <taxon>ecological metagenomes</taxon>
    </lineage>
</organism>
<reference evidence="1" key="1">
    <citation type="journal article" date="2015" name="Nature">
        <title>Complex archaea that bridge the gap between prokaryotes and eukaryotes.</title>
        <authorList>
            <person name="Spang A."/>
            <person name="Saw J.H."/>
            <person name="Jorgensen S.L."/>
            <person name="Zaremba-Niedzwiedzka K."/>
            <person name="Martijn J."/>
            <person name="Lind A.E."/>
            <person name="van Eijk R."/>
            <person name="Schleper C."/>
            <person name="Guy L."/>
            <person name="Ettema T.J."/>
        </authorList>
    </citation>
    <scope>NUCLEOTIDE SEQUENCE</scope>
</reference>
<name>A0A0F9ARE1_9ZZZZ</name>
<dbReference type="EMBL" id="LAZR01041374">
    <property type="protein sequence ID" value="KKL12149.1"/>
    <property type="molecule type" value="Genomic_DNA"/>
</dbReference>
<evidence type="ECO:0000313" key="1">
    <source>
        <dbReference type="EMBL" id="KKL12149.1"/>
    </source>
</evidence>
<dbReference type="AlphaFoldDB" id="A0A0F9ARE1"/>
<sequence>MMIETHSNDAMMIMLLKLRASLERKLTTYSLPSEELEETIYGYADVEAMIAQAGGEPHGLAH</sequence>